<dbReference type="EMBL" id="LAZR01002224">
    <property type="protein sequence ID" value="KKN32871.1"/>
    <property type="molecule type" value="Genomic_DNA"/>
</dbReference>
<reference evidence="1" key="1">
    <citation type="journal article" date="2015" name="Nature">
        <title>Complex archaea that bridge the gap between prokaryotes and eukaryotes.</title>
        <authorList>
            <person name="Spang A."/>
            <person name="Saw J.H."/>
            <person name="Jorgensen S.L."/>
            <person name="Zaremba-Niedzwiedzka K."/>
            <person name="Martijn J."/>
            <person name="Lind A.E."/>
            <person name="van Eijk R."/>
            <person name="Schleper C."/>
            <person name="Guy L."/>
            <person name="Ettema T.J."/>
        </authorList>
    </citation>
    <scope>NUCLEOTIDE SEQUENCE</scope>
</reference>
<comment type="caution">
    <text evidence="1">The sequence shown here is derived from an EMBL/GenBank/DDBJ whole genome shotgun (WGS) entry which is preliminary data.</text>
</comment>
<name>A0A0F9S7A5_9ZZZZ</name>
<gene>
    <name evidence="1" type="ORF">LCGC14_0809560</name>
</gene>
<organism evidence="1">
    <name type="scientific">marine sediment metagenome</name>
    <dbReference type="NCBI Taxonomy" id="412755"/>
    <lineage>
        <taxon>unclassified sequences</taxon>
        <taxon>metagenomes</taxon>
        <taxon>ecological metagenomes</taxon>
    </lineage>
</organism>
<proteinExistence type="predicted"/>
<dbReference type="AlphaFoldDB" id="A0A0F9S7A5"/>
<protein>
    <submittedName>
        <fullName evidence="1">Uncharacterized protein</fullName>
    </submittedName>
</protein>
<sequence length="81" mass="8968">MRFLAFAPLVGVSMLLAADVTAQVPNVSQTLQAGALGVLAWVVWYILAKSFPAHAQALKDQRKDFLQALRDERESVKKDKK</sequence>
<evidence type="ECO:0000313" key="1">
    <source>
        <dbReference type="EMBL" id="KKN32871.1"/>
    </source>
</evidence>
<accession>A0A0F9S7A5</accession>